<proteinExistence type="predicted"/>
<gene>
    <name evidence="2" type="ORF">AM588_10000748</name>
</gene>
<name>A0A0W8CLA9_PHYNI</name>
<feature type="compositionally biased region" description="Basic residues" evidence="1">
    <location>
        <begin position="1"/>
        <end position="12"/>
    </location>
</feature>
<comment type="caution">
    <text evidence="2">The sequence shown here is derived from an EMBL/GenBank/DDBJ whole genome shotgun (WGS) entry which is preliminary data.</text>
</comment>
<evidence type="ECO:0000256" key="1">
    <source>
        <dbReference type="SAM" id="MobiDB-lite"/>
    </source>
</evidence>
<dbReference type="EMBL" id="LNFP01001896">
    <property type="protein sequence ID" value="KUF84761.1"/>
    <property type="molecule type" value="Genomic_DNA"/>
</dbReference>
<reference evidence="2 3" key="1">
    <citation type="submission" date="2015-11" db="EMBL/GenBank/DDBJ databases">
        <title>Genomes and virulence difference between two physiological races of Phytophthora nicotianae.</title>
        <authorList>
            <person name="Liu H."/>
            <person name="Ma X."/>
            <person name="Yu H."/>
            <person name="Fang D."/>
            <person name="Li Y."/>
            <person name="Wang X."/>
            <person name="Wang W."/>
            <person name="Dong Y."/>
            <person name="Xiao B."/>
        </authorList>
    </citation>
    <scope>NUCLEOTIDE SEQUENCE [LARGE SCALE GENOMIC DNA]</scope>
    <source>
        <strain evidence="3">race 1</strain>
    </source>
</reference>
<accession>A0A0W8CLA9</accession>
<dbReference type="Proteomes" id="UP000054636">
    <property type="component" value="Unassembled WGS sequence"/>
</dbReference>
<evidence type="ECO:0000313" key="2">
    <source>
        <dbReference type="EMBL" id="KUF84761.1"/>
    </source>
</evidence>
<protein>
    <submittedName>
        <fullName evidence="2">Mannan polymerase complex subunit mnn9</fullName>
    </submittedName>
</protein>
<sequence length="121" mass="13028">MALRARSTKRARPQTSPSAKHFALDASAGRVNGRDELRDARGAYLCGVGGSCAYSRGQPEEYKLRPGPRSSARSRTGSHLGLARFSSADEDAIRRRRLFALQAARGGKDDEARPATEGLAL</sequence>
<evidence type="ECO:0000313" key="3">
    <source>
        <dbReference type="Proteomes" id="UP000054636"/>
    </source>
</evidence>
<feature type="region of interest" description="Disordered" evidence="1">
    <location>
        <begin position="57"/>
        <end position="78"/>
    </location>
</feature>
<organism evidence="2 3">
    <name type="scientific">Phytophthora nicotianae</name>
    <name type="common">Potato buckeye rot agent</name>
    <name type="synonym">Phytophthora parasitica</name>
    <dbReference type="NCBI Taxonomy" id="4792"/>
    <lineage>
        <taxon>Eukaryota</taxon>
        <taxon>Sar</taxon>
        <taxon>Stramenopiles</taxon>
        <taxon>Oomycota</taxon>
        <taxon>Peronosporomycetes</taxon>
        <taxon>Peronosporales</taxon>
        <taxon>Peronosporaceae</taxon>
        <taxon>Phytophthora</taxon>
    </lineage>
</organism>
<feature type="region of interest" description="Disordered" evidence="1">
    <location>
        <begin position="1"/>
        <end position="33"/>
    </location>
</feature>
<dbReference type="AlphaFoldDB" id="A0A0W8CLA9"/>